<dbReference type="InterPro" id="IPR041466">
    <property type="entry name" value="Dynein_AAA5_ext"/>
</dbReference>
<dbReference type="Gene3D" id="3.20.180.20">
    <property type="entry name" value="Dynein heavy chain, N-terminal domain 2"/>
    <property type="match status" value="1"/>
</dbReference>
<dbReference type="InterPro" id="IPR013602">
    <property type="entry name" value="Dynein_heavy_linker"/>
</dbReference>
<evidence type="ECO:0000313" key="6">
    <source>
        <dbReference type="EMBL" id="KAK8884524.1"/>
    </source>
</evidence>
<dbReference type="InterPro" id="IPR035699">
    <property type="entry name" value="AAA_6"/>
</dbReference>
<evidence type="ECO:0008006" key="8">
    <source>
        <dbReference type="Google" id="ProtNLM"/>
    </source>
</evidence>
<dbReference type="InterPro" id="IPR027417">
    <property type="entry name" value="P-loop_NTPase"/>
</dbReference>
<proteinExistence type="predicted"/>
<dbReference type="EMBL" id="JAPFFF010000008">
    <property type="protein sequence ID" value="KAK8884524.1"/>
    <property type="molecule type" value="Genomic_DNA"/>
</dbReference>
<dbReference type="Pfam" id="PF08393">
    <property type="entry name" value="DHC_N2"/>
    <property type="match status" value="1"/>
</dbReference>
<feature type="domain" description="Dynein heavy chain hydrolytic ATP-binding dynein motor region" evidence="3">
    <location>
        <begin position="1519"/>
        <end position="1687"/>
    </location>
</feature>
<evidence type="ECO:0000259" key="2">
    <source>
        <dbReference type="Pfam" id="PF08393"/>
    </source>
</evidence>
<protein>
    <recommendedName>
        <fullName evidence="8">Dynein heavy chain family protein</fullName>
    </recommendedName>
</protein>
<feature type="coiled-coil region" evidence="1">
    <location>
        <begin position="2772"/>
        <end position="2816"/>
    </location>
</feature>
<dbReference type="SUPFAM" id="SSF52540">
    <property type="entry name" value="P-loop containing nucleoside triphosphate hydrolases"/>
    <property type="match status" value="1"/>
</dbReference>
<organism evidence="6 7">
    <name type="scientific">Tritrichomonas musculus</name>
    <dbReference type="NCBI Taxonomy" id="1915356"/>
    <lineage>
        <taxon>Eukaryota</taxon>
        <taxon>Metamonada</taxon>
        <taxon>Parabasalia</taxon>
        <taxon>Tritrichomonadida</taxon>
        <taxon>Tritrichomonadidae</taxon>
        <taxon>Tritrichomonas</taxon>
    </lineage>
</organism>
<evidence type="ECO:0000259" key="4">
    <source>
        <dbReference type="Pfam" id="PF12777"/>
    </source>
</evidence>
<dbReference type="PANTHER" id="PTHR10676:SF396">
    <property type="entry name" value="DYNEIN AXONEMAL HEAVY CHAIN 1"/>
    <property type="match status" value="1"/>
</dbReference>
<keyword evidence="7" id="KW-1185">Reference proteome</keyword>
<feature type="coiled-coil region" evidence="1">
    <location>
        <begin position="2958"/>
        <end position="3055"/>
    </location>
</feature>
<feature type="domain" description="Dynein heavy chain coiled coil stalk" evidence="4">
    <location>
        <begin position="2766"/>
        <end position="2992"/>
    </location>
</feature>
<dbReference type="Proteomes" id="UP001470230">
    <property type="component" value="Unassembled WGS sequence"/>
</dbReference>
<dbReference type="InterPro" id="IPR042228">
    <property type="entry name" value="Dynein_linker_3"/>
</dbReference>
<dbReference type="Gene3D" id="3.40.50.300">
    <property type="entry name" value="P-loop containing nucleotide triphosphate hydrolases"/>
    <property type="match status" value="2"/>
</dbReference>
<dbReference type="Gene3D" id="1.20.58.1120">
    <property type="match status" value="1"/>
</dbReference>
<dbReference type="PANTHER" id="PTHR10676">
    <property type="entry name" value="DYNEIN HEAVY CHAIN FAMILY PROTEIN"/>
    <property type="match status" value="1"/>
</dbReference>
<dbReference type="Gene3D" id="1.10.287.2620">
    <property type="match status" value="1"/>
</dbReference>
<dbReference type="Pfam" id="PF17852">
    <property type="entry name" value="Dynein_AAA_lid"/>
    <property type="match status" value="1"/>
</dbReference>
<keyword evidence="1" id="KW-0175">Coiled coil</keyword>
<evidence type="ECO:0000313" key="7">
    <source>
        <dbReference type="Proteomes" id="UP001470230"/>
    </source>
</evidence>
<comment type="caution">
    <text evidence="6">The sequence shown here is derived from an EMBL/GenBank/DDBJ whole genome shotgun (WGS) entry which is preliminary data.</text>
</comment>
<dbReference type="Gene3D" id="1.20.920.20">
    <property type="match status" value="1"/>
</dbReference>
<dbReference type="Pfam" id="PF12774">
    <property type="entry name" value="AAA_6"/>
    <property type="match status" value="1"/>
</dbReference>
<gene>
    <name evidence="6" type="ORF">M9Y10_043638</name>
</gene>
<evidence type="ECO:0000259" key="3">
    <source>
        <dbReference type="Pfam" id="PF12774"/>
    </source>
</evidence>
<reference evidence="6 7" key="1">
    <citation type="submission" date="2024-04" db="EMBL/GenBank/DDBJ databases">
        <title>Tritrichomonas musculus Genome.</title>
        <authorList>
            <person name="Alves-Ferreira E."/>
            <person name="Grigg M."/>
            <person name="Lorenzi H."/>
            <person name="Galac M."/>
        </authorList>
    </citation>
    <scope>NUCLEOTIDE SEQUENCE [LARGE SCALE GENOMIC DNA]</scope>
    <source>
        <strain evidence="6 7">EAF2021</strain>
    </source>
</reference>
<name>A0ABR2K097_9EUKA</name>
<sequence>MSNPFIRRRHQTNLSISYASKVESENREMQRIRQEKEKEGEIALYNALYGQNGDIFQKVEELNPRYQNYTTYDNTPMNKPIKPTPMPLAPLFYDEKIYHLDSQMKSPQTARIIYPSKKKHEKPETTLEFFKRKPLPKLPIPVSPSVIERQHKTKSSRPAQTALNNIKSNSPEQTRKVFLNRAQRAREAEIMASNQANENEPTNIEKRASFLPLHYFDNEEYDKNVNFKVPVCGAALYFFPFDDMLDWKNCNVISYDPPLFTIEWDGRTKQVYRISLRFDFDDQDVFEKRRILAFKWRKYFEDQIYLDTFLRALDIKNLPPPPSKILQNIVKRVGIDMEENDNKTCNEKSIVQSEKGNDENNDHQVQKSNINKLSDDIIRKMKETMQKLIPIVIEEFYFGEKLANYANDCKNNEKYIKEKDLPIFDFEKQKVFPSCQLEKNRITILKFPSFKPMQKINSKICDLKETISLFSLTDLIQYNKTVHANYIEFFDNEIQKLKDIEKRLLEDDYLQFISEAQKLVLDWPFQTRHDLIKMIDLRVSDMLYEIIIEGFDSFLNSFKENQIKFIVNVSPNLTISNPTEEELVSRGIEYLNVIRNLFDQAKSVLHTGNSSDLCRDVENIDLHYKNVSDDWIKLIHDSFQESDKLLEEVNSDIRDIPLYKLETIDDVFNHNKDKINPSNLSTEIFKKRAKNEDLKKLEKTVSDSISSFKKFNDSYQKVIVVHNLAVDFNIFRNFLSNQISSFRSIVCEFISEKVFVLTDNITNQTEQLKTRCQSSPEIIEDWYDRHLLFSNIKSNYNQIDNDISCTMPLFEFLDVFNFESKITVAMAFRLKCDLKNFMDKLPEFLEIERKDLQRLTTAHFNETNSLLQDIQRTFVKIERFNFKTDFDLAPEYLDQLISISGTFCKLTESVKTEQKRDEMISLPIKEYPQMEGIKRDLDLFLPLWRIHKELAEKGEEWMGITFLELSPSSIVSHVKKWEETLKEQYEALKKLVILKETIPDTFGLTNDSPLFEKVDSNDPLFEGKEIVVLNDNHPLLDVIQKIMFRIDYLISHIPIIQHLCNPVLRNRHWAQISEVTNLPINQNEGLTWHWIIESGIESKITEIASISRSANFEYTIEKALTDMIDQIRSLSVELTKDKGHTRMKDTTHIFKVLSDHQVRIQELFVPPYIKPFMMKIKEYEFLANNLRQILNRTLDAQNAIDDLAPAMESQDIRTQNQNVSANYDETVRIFNRLVSKFGDARQFHDLVSNPKYFSIIDDVQGNISVLKEDLDKVIEQKRKIFPHFRYLSDSQLIQLISFSQSPEKFCTLFGSIYSGIEQGTAVEDSEKKKFVWVGFRSIDGEIVKFNNPFENTPESVETIFENFDNAITNTLTTICFNLLKKQTTNINKIVSSYPTQIVCLVYQIFFSQNVHKIFESADIIFSERKVQFLNDQFTNLLNFIQTDINYLAEAARSEPTISISNLVTVLIKQRDIINELISEKVVDSTSYHWTRHLRFSAHGTSEVDKFKVIATCGFNSYEYGFNYTGGGPLPFVTDSNEQIYGSFMTNLSNNFNSIVTGDISSFKTTFITSFANLLGKSVFVYNCSSENSSEMILSLINTSSLTNYFLILRDFGMLKSSVVSDLTSSITNFAKKKKKLNFALFATYPAVSISEPLPPHIRLLFRHVTLLPPDTNKVIETFLTGIGFSPNLNESLNSINYNTTQNAKLLKQLITVADSLSIVADPKSSALFSVRNIMNTIAKKPLDKENPSLDVCKRLISQVKKIGNKKSDLIEDLLSIFEVDNSIINDSNIERRDQIPTEFIPSSKEVQKCLETFIDVLQVHRDIIILGKTMTGKTTVIKTAAKLQNKNYVFINPNAQSYHYLSSNKEKGLLYDAVQNSEWIVFDSEISDSWMNILAVSMVRRDHLYFNDGCGMKIPELTRFIYETDSLSNATPSILTYCATIVFPSKSVTYKNLISKFLNKIQNDERIIEPVSGKLFGTQIQMSSFIDKAEKFLTNILSYLCENLEFSSFSEIQSVNNFFEVLESMLTVHYYSNTKFDVFDQQNLSQIYDDLENIVVFACIWSFGATTIDDERKRFEETIKSFLEQNNMSIDIIKSTNNGNEEEDNEVHPQNISLFDIYYNTTKQKWKLWEDIGFNKFYSSPTTMTDICPEYLILDEKTIVSSLYLTNLLISQGRNLLIESSNEKYSNIVMHLSIYTEFIGSHFSQHCYQFPTGCSNHVIRNMVDQCLSGIRDGSRSTSRLPLLALLGMDLNQSKYTELLRYILDNGFVLNLNTFTQEVTTSMSFLITSTIKDNVNDRLLSHLAVLRIPEVTEIEGIIGQAIETLCGIPKSTEVASIITNKIYEITTTVQFNVFHILKLIQRVAMVMNGYPKSYFLNALSYESVSIFYDFTKSEETIEILNGMLTEISETIEIDRYDPISEHLNTKFLSNLRSLKFRPISSLDEISTSNSEMASMIHSKRKRLIKHQSSLGDIRQIFSHGKYIDNFNGLSVCFESPKLSMFDQQNVLRLERLITTPKTHILINTKSSLSASELALKTVQILNFNYSVYQTGQSLISLIHDSFIKAGKLEQHVVLLVNEPFLNKSDFELVYLMTKSSDIYTLLGPNEMLSIMSELHCRDGEEDPFHEDTLESNSNYHLLVRDFIGNCNNYFHLLIVSNEESPNFEALFDNCSTLTISMPLQPLIRQTLKTNVKCKLASQILSLLSDEITSNREIPLLNSISSFNENLLEKVMDKFQERFEVLLNLTTICTKTEESIQNHLDKLFNMDKQIQQIAAQIESMMEQANKNIESSQKEREEIEKEEKILLDQQLQAEKLRKESEESLSITKPLMMQSTQELRMLSSRDISVIKTMNHPPRGVFLVVRSIVLIMGYQIEDKNDDPNANQPSWILGKKILSDTSFLSNLMKQALENLSDETLNKLKKYMEDPNFSPSVVASSSTAAKSICQYVRAIVPYYNALKNFEEKQKQLKICEENLKSLQKKHDIAAFKLQSAAKEVEEFEQKTKNLKLNKERIELQLNDQKLNCEKYHNAMQLMNDFFNVWKDEMKSMNNKKDEMEMKNFFIAVCLALFGSFDLNRRDELFETTQKVFIENGIEIGIKSRMQLMEAINNVVRINENEFGVRDPIHLIENLALFTISKNNWFFVIDSDNMIISMLKPVVLKRIVITSFISSEFNNDLLNALLGNDLLVVYDYQWETKFPVFNEIFESRGKDIEIFGKKVAIPIDFQIVFIVGIFPDFPVFDSVLIENVATDEEIANDVASKLFTSLDPENSHDSINTVKTLKEAHNELKRTQNELENLLIQNSDTCLNDEKVSRQFQNASKIKGRIIQQIEKLESVKSEYLRHYEDLKAASVDFVDLYHNIELRDGLNHFYDALIDELTSTKFNNMNITNNNNNAEDLLMQKLKIIYNNLRRHLYSKKAISIRFDGRVKMLCKTINIKTGQYEDTINQISNEFGSESLCQPSTIPQIIDGTSSRRPVLLNCSYFLLKYLTMNDKTIVSSAYNLLSSYNEALSSGKMLATVLTDFNAFPNIISIISKIRTANSLSSDFRFFVFIDYDEDAQEYPSQMLAFCDIIDFNTILNVRRKMSIEMSSLNLTLYDSPIPNKTAFWRRILFLLSFFDASANLMTQTIFQNQQFNEENFDLMVDYLKSIENPMFENIGHLFINTFYAVEQPQILSNLIKIWKNIFGNQANFNDSKIIFDNDSNDASYKVPLNYAPVNVSEIIEQFPVVDNSTVFGFESDSDAHFKHFTEQKWINSKFGKMDFTSIELKSIDVSNVVWYLKFEAEEVNKRFLLQHHRFTRGLRKLLNNLRCSVNNANQDKNPPVDLSVMFNPFLFFSLLKHKYLINSINQNSFNILETMKTIGFLLTNEPPANQNDSRNDNIEIENLTIINASYDASSNIFKPEIGSRLIPTLYIKVIEVDDECLKKVPLYHQGMNICDLYIKASPELNCESVLILTAFTDSTK</sequence>
<dbReference type="InterPro" id="IPR042222">
    <property type="entry name" value="Dynein_2_N"/>
</dbReference>
<dbReference type="Pfam" id="PF12777">
    <property type="entry name" value="MT"/>
    <property type="match status" value="1"/>
</dbReference>
<dbReference type="InterPro" id="IPR026983">
    <property type="entry name" value="DHC"/>
</dbReference>
<dbReference type="InterPro" id="IPR024743">
    <property type="entry name" value="Dynein_HC_stalk"/>
</dbReference>
<accession>A0ABR2K097</accession>
<dbReference type="Gene3D" id="1.10.472.130">
    <property type="match status" value="1"/>
</dbReference>
<evidence type="ECO:0000259" key="5">
    <source>
        <dbReference type="Pfam" id="PF17852"/>
    </source>
</evidence>
<dbReference type="Gene3D" id="1.20.140.100">
    <property type="entry name" value="Dynein heavy chain, N-terminal domain 2"/>
    <property type="match status" value="1"/>
</dbReference>
<feature type="domain" description="Dynein heavy chain linker" evidence="2">
    <location>
        <begin position="931"/>
        <end position="1374"/>
    </location>
</feature>
<feature type="domain" description="Dynein heavy chain AAA 5 extension" evidence="5">
    <location>
        <begin position="1990"/>
        <end position="2131"/>
    </location>
</feature>
<evidence type="ECO:0000256" key="1">
    <source>
        <dbReference type="SAM" id="Coils"/>
    </source>
</evidence>